<evidence type="ECO:0000256" key="6">
    <source>
        <dbReference type="ARBA" id="ARBA00022989"/>
    </source>
</evidence>
<keyword evidence="7 8" id="KW-0472">Membrane</keyword>
<comment type="caution">
    <text evidence="10">The sequence shown here is derived from an EMBL/GenBank/DDBJ whole genome shotgun (WGS) entry which is preliminary data.</text>
</comment>
<dbReference type="Pfam" id="PF00528">
    <property type="entry name" value="BPD_transp_1"/>
    <property type="match status" value="1"/>
</dbReference>
<keyword evidence="4 8" id="KW-0812">Transmembrane</keyword>
<evidence type="ECO:0000256" key="3">
    <source>
        <dbReference type="ARBA" id="ARBA00010072"/>
    </source>
</evidence>
<dbReference type="AlphaFoldDB" id="A0A4R2NXS4"/>
<dbReference type="OrthoDB" id="9814550at2"/>
<evidence type="ECO:0000256" key="7">
    <source>
        <dbReference type="ARBA" id="ARBA00023136"/>
    </source>
</evidence>
<name>A0A4R2NXS4_RHOAD</name>
<keyword evidence="8" id="KW-0813">Transport</keyword>
<feature type="transmembrane region" description="Helical" evidence="8">
    <location>
        <begin position="266"/>
        <end position="285"/>
    </location>
</feature>
<dbReference type="PROSITE" id="PS50928">
    <property type="entry name" value="ABC_TM1"/>
    <property type="match status" value="1"/>
</dbReference>
<evidence type="ECO:0000313" key="11">
    <source>
        <dbReference type="Proteomes" id="UP000295733"/>
    </source>
</evidence>
<dbReference type="EMBL" id="SLXL01000002">
    <property type="protein sequence ID" value="TCP26498.1"/>
    <property type="molecule type" value="Genomic_DNA"/>
</dbReference>
<dbReference type="CDD" id="cd06261">
    <property type="entry name" value="TM_PBP2"/>
    <property type="match status" value="1"/>
</dbReference>
<evidence type="ECO:0000256" key="8">
    <source>
        <dbReference type="RuleBase" id="RU363032"/>
    </source>
</evidence>
<dbReference type="Proteomes" id="UP000295733">
    <property type="component" value="Unassembled WGS sequence"/>
</dbReference>
<dbReference type="PANTHER" id="PTHR30614:SF20">
    <property type="entry name" value="GLUTAMINE TRANSPORT SYSTEM PERMEASE PROTEIN GLNP"/>
    <property type="match status" value="1"/>
</dbReference>
<feature type="transmembrane region" description="Helical" evidence="8">
    <location>
        <begin position="165"/>
        <end position="188"/>
    </location>
</feature>
<keyword evidence="11" id="KW-1185">Reference proteome</keyword>
<dbReference type="GO" id="GO:0006865">
    <property type="term" value="P:amino acid transport"/>
    <property type="evidence" value="ECO:0007669"/>
    <property type="project" value="UniProtKB-KW"/>
</dbReference>
<dbReference type="GO" id="GO:0005886">
    <property type="term" value="C:plasma membrane"/>
    <property type="evidence" value="ECO:0007669"/>
    <property type="project" value="UniProtKB-SubCell"/>
</dbReference>
<dbReference type="InterPro" id="IPR000515">
    <property type="entry name" value="MetI-like"/>
</dbReference>
<reference evidence="10 11" key="1">
    <citation type="submission" date="2019-03" db="EMBL/GenBank/DDBJ databases">
        <title>Genomic Encyclopedia of Type Strains, Phase IV (KMG-IV): sequencing the most valuable type-strain genomes for metagenomic binning, comparative biology and taxonomic classification.</title>
        <authorList>
            <person name="Goeker M."/>
        </authorList>
    </citation>
    <scope>NUCLEOTIDE SEQUENCE [LARGE SCALE GENOMIC DNA]</scope>
    <source>
        <strain evidence="10 11">DSM 2781</strain>
    </source>
</reference>
<comment type="similarity">
    <text evidence="3">Belongs to the binding-protein-dependent transport system permease family. HisMQ subfamily.</text>
</comment>
<keyword evidence="6 8" id="KW-1133">Transmembrane helix</keyword>
<proteinExistence type="inferred from homology"/>
<organism evidence="10 11">
    <name type="scientific">Rhodovulum adriaticum</name>
    <name type="common">Rhodopseudomonas adriatica</name>
    <dbReference type="NCBI Taxonomy" id="35804"/>
    <lineage>
        <taxon>Bacteria</taxon>
        <taxon>Pseudomonadati</taxon>
        <taxon>Pseudomonadota</taxon>
        <taxon>Alphaproteobacteria</taxon>
        <taxon>Rhodobacterales</taxon>
        <taxon>Paracoccaceae</taxon>
        <taxon>Rhodovulum</taxon>
    </lineage>
</organism>
<feature type="domain" description="ABC transmembrane type-1" evidence="9">
    <location>
        <begin position="68"/>
        <end position="284"/>
    </location>
</feature>
<dbReference type="Gene3D" id="1.10.3720.10">
    <property type="entry name" value="MetI-like"/>
    <property type="match status" value="1"/>
</dbReference>
<evidence type="ECO:0000256" key="4">
    <source>
        <dbReference type="ARBA" id="ARBA00022692"/>
    </source>
</evidence>
<dbReference type="InterPro" id="IPR035906">
    <property type="entry name" value="MetI-like_sf"/>
</dbReference>
<gene>
    <name evidence="10" type="ORF">EV656_102467</name>
</gene>
<accession>A0A4R2NXS4</accession>
<evidence type="ECO:0000259" key="9">
    <source>
        <dbReference type="PROSITE" id="PS50928"/>
    </source>
</evidence>
<evidence type="ECO:0000313" key="10">
    <source>
        <dbReference type="EMBL" id="TCP26498.1"/>
    </source>
</evidence>
<comment type="function">
    <text evidence="1">Part of the binding-protein-dependent transport system for glutamine; probably responsible for the translocation of the substrate across the membrane.</text>
</comment>
<sequence length="298" mass="33358">MYPDPDRKRRFGLLDALILGALFVFVAFIWHRVSDVLVYKWDWGFLPRVLVRQGENGWWEPNILLEGFLTTIRLSIWAMLVASLLGTVLGVLSTRTRLLPRLTTLAYVGVIRNVPPLVFLFVFYFFVSSQLMPMIGVDSWARGLGPDGRAVVAILIGPPELLENLLAGMLSLAMFEAAYIAVIVRAGIQSVALTQIEAAQSLGLKPLQVFRLVTFPQALRAVTPPLANQFIMLVKDSSIVSLISVQELTFAGTEIANSTQRRFETYIVVAALYFVLCFALSRLFARLERRARLRGGER</sequence>
<dbReference type="PANTHER" id="PTHR30614">
    <property type="entry name" value="MEMBRANE COMPONENT OF AMINO ACID ABC TRANSPORTER"/>
    <property type="match status" value="1"/>
</dbReference>
<evidence type="ECO:0000256" key="2">
    <source>
        <dbReference type="ARBA" id="ARBA00004651"/>
    </source>
</evidence>
<protein>
    <submittedName>
        <fullName evidence="10">Amino acid ABC transporter membrane protein 2 (PAAT family)</fullName>
    </submittedName>
</protein>
<dbReference type="GO" id="GO:0055085">
    <property type="term" value="P:transmembrane transport"/>
    <property type="evidence" value="ECO:0007669"/>
    <property type="project" value="InterPro"/>
</dbReference>
<feature type="transmembrane region" description="Helical" evidence="8">
    <location>
        <begin position="104"/>
        <end position="127"/>
    </location>
</feature>
<feature type="transmembrane region" description="Helical" evidence="8">
    <location>
        <begin position="74"/>
        <end position="92"/>
    </location>
</feature>
<evidence type="ECO:0000256" key="5">
    <source>
        <dbReference type="ARBA" id="ARBA00022970"/>
    </source>
</evidence>
<dbReference type="SUPFAM" id="SSF161098">
    <property type="entry name" value="MetI-like"/>
    <property type="match status" value="1"/>
</dbReference>
<keyword evidence="5" id="KW-0029">Amino-acid transport</keyword>
<feature type="transmembrane region" description="Helical" evidence="8">
    <location>
        <begin position="12"/>
        <end position="31"/>
    </location>
</feature>
<comment type="subcellular location">
    <subcellularLocation>
        <location evidence="2 8">Cell membrane</location>
        <topology evidence="2 8">Multi-pass membrane protein</topology>
    </subcellularLocation>
</comment>
<dbReference type="InterPro" id="IPR043429">
    <property type="entry name" value="ArtM/GltK/GlnP/TcyL/YhdX-like"/>
</dbReference>
<evidence type="ECO:0000256" key="1">
    <source>
        <dbReference type="ARBA" id="ARBA00003159"/>
    </source>
</evidence>
<dbReference type="RefSeq" id="WP_132600655.1">
    <property type="nucleotide sequence ID" value="NZ_NRRP01000023.1"/>
</dbReference>